<dbReference type="OrthoDB" id="433924at2759"/>
<dbReference type="GeneID" id="4999857"/>
<protein>
    <recommendedName>
        <fullName evidence="3">Nudix hydrolase domain-containing protein</fullName>
    </recommendedName>
</protein>
<accession>A4RS50</accession>
<dbReference type="Proteomes" id="UP000001568">
    <property type="component" value="Chromosome 1"/>
</dbReference>
<evidence type="ECO:0000313" key="2">
    <source>
        <dbReference type="Proteomes" id="UP000001568"/>
    </source>
</evidence>
<dbReference type="Gramene" id="ABO93970">
    <property type="protein sequence ID" value="ABO93970"/>
    <property type="gene ID" value="OSTLU_29245"/>
</dbReference>
<sequence>METFAHEGATTANLGAWLARRGVAVEKFDRARGTKNLEDLLIELKSGESVLVSERERASGENGGEMNEDARETCVRYVDVLTLRVRRPGSNAEDGMCLIEKEQIFGKNELKRRRNRPLSEKMNFGEHWRDCVERAVREELGSALGDDYVVETLEDTYKLCVSEEMSASYPGLRSRFALHRVDAIVHGLPDEDEFQSEETTHRGVLRATWRFEKFRWPETDPGPA</sequence>
<proteinExistence type="predicted"/>
<organism evidence="1 2">
    <name type="scientific">Ostreococcus lucimarinus (strain CCE9901)</name>
    <dbReference type="NCBI Taxonomy" id="436017"/>
    <lineage>
        <taxon>Eukaryota</taxon>
        <taxon>Viridiplantae</taxon>
        <taxon>Chlorophyta</taxon>
        <taxon>Mamiellophyceae</taxon>
        <taxon>Mamiellales</taxon>
        <taxon>Bathycoccaceae</taxon>
        <taxon>Ostreococcus</taxon>
    </lineage>
</organism>
<dbReference type="PANTHER" id="PTHR36395">
    <property type="entry name" value="RING-H2 ZINC FINGER PROTEIN"/>
    <property type="match status" value="1"/>
</dbReference>
<evidence type="ECO:0008006" key="3">
    <source>
        <dbReference type="Google" id="ProtNLM"/>
    </source>
</evidence>
<name>A4RS50_OSTLU</name>
<reference evidence="1 2" key="1">
    <citation type="journal article" date="2007" name="Proc. Natl. Acad. Sci. U.S.A.">
        <title>The tiny eukaryote Ostreococcus provides genomic insights into the paradox of plankton speciation.</title>
        <authorList>
            <person name="Palenik B."/>
            <person name="Grimwood J."/>
            <person name="Aerts A."/>
            <person name="Rouze P."/>
            <person name="Salamov A."/>
            <person name="Putnam N."/>
            <person name="Dupont C."/>
            <person name="Jorgensen R."/>
            <person name="Derelle E."/>
            <person name="Rombauts S."/>
            <person name="Zhou K."/>
            <person name="Otillar R."/>
            <person name="Merchant S.S."/>
            <person name="Podell S."/>
            <person name="Gaasterland T."/>
            <person name="Napoli C."/>
            <person name="Gendler K."/>
            <person name="Manuell A."/>
            <person name="Tai V."/>
            <person name="Vallon O."/>
            <person name="Piganeau G."/>
            <person name="Jancek S."/>
            <person name="Heijde M."/>
            <person name="Jabbari K."/>
            <person name="Bowler C."/>
            <person name="Lohr M."/>
            <person name="Robbens S."/>
            <person name="Werner G."/>
            <person name="Dubchak I."/>
            <person name="Pazour G.J."/>
            <person name="Ren Q."/>
            <person name="Paulsen I."/>
            <person name="Delwiche C."/>
            <person name="Schmutz J."/>
            <person name="Rokhsar D."/>
            <person name="Van de Peer Y."/>
            <person name="Moreau H."/>
            <person name="Grigoriev I.V."/>
        </authorList>
    </citation>
    <scope>NUCLEOTIDE SEQUENCE [LARGE SCALE GENOMIC DNA]</scope>
    <source>
        <strain evidence="1 2">CCE9901</strain>
    </source>
</reference>
<dbReference type="HOGENOM" id="CLU_1350595_0_0_1"/>
<evidence type="ECO:0000313" key="1">
    <source>
        <dbReference type="EMBL" id="ABO93970.1"/>
    </source>
</evidence>
<dbReference type="eggNOG" id="ENOG502QUVJ">
    <property type="taxonomic scope" value="Eukaryota"/>
</dbReference>
<dbReference type="OMA" id="KYIFHRV"/>
<keyword evidence="2" id="KW-1185">Reference proteome</keyword>
<dbReference type="AlphaFoldDB" id="A4RS50"/>
<dbReference type="EMBL" id="CP000581">
    <property type="protein sequence ID" value="ABO93970.1"/>
    <property type="molecule type" value="Genomic_DNA"/>
</dbReference>
<dbReference type="RefSeq" id="XP_001415678.1">
    <property type="nucleotide sequence ID" value="XM_001415641.1"/>
</dbReference>
<gene>
    <name evidence="1" type="ORF">OSTLU_29245</name>
</gene>
<dbReference type="PANTHER" id="PTHR36395:SF1">
    <property type="entry name" value="RING-H2 ZINC FINGER PROTEIN"/>
    <property type="match status" value="1"/>
</dbReference>
<dbReference type="KEGG" id="olu:OSTLU_29245"/>